<organism evidence="1 2">
    <name type="scientific">Penicillium camemberti (strain FM 013)</name>
    <dbReference type="NCBI Taxonomy" id="1429867"/>
    <lineage>
        <taxon>Eukaryota</taxon>
        <taxon>Fungi</taxon>
        <taxon>Dikarya</taxon>
        <taxon>Ascomycota</taxon>
        <taxon>Pezizomycotina</taxon>
        <taxon>Eurotiomycetes</taxon>
        <taxon>Eurotiomycetidae</taxon>
        <taxon>Eurotiales</taxon>
        <taxon>Aspergillaceae</taxon>
        <taxon>Penicillium</taxon>
    </lineage>
</organism>
<proteinExistence type="predicted"/>
<accession>A0A0G4PXA9</accession>
<dbReference type="STRING" id="1429867.A0A0G4PXA9"/>
<dbReference type="AlphaFoldDB" id="A0A0G4PXA9"/>
<evidence type="ECO:0000313" key="1">
    <source>
        <dbReference type="EMBL" id="CRL30948.1"/>
    </source>
</evidence>
<gene>
    <name evidence="1" type="ORF">PCAMFM013_S064g000022</name>
</gene>
<reference evidence="1 2" key="1">
    <citation type="journal article" date="2014" name="Nat. Commun.">
        <title>Multiple recent horizontal transfers of a large genomic region in cheese making fungi.</title>
        <authorList>
            <person name="Cheeseman K."/>
            <person name="Ropars J."/>
            <person name="Renault P."/>
            <person name="Dupont J."/>
            <person name="Gouzy J."/>
            <person name="Branca A."/>
            <person name="Abraham A.L."/>
            <person name="Ceppi M."/>
            <person name="Conseiller E."/>
            <person name="Debuchy R."/>
            <person name="Malagnac F."/>
            <person name="Goarin A."/>
            <person name="Silar P."/>
            <person name="Lacoste S."/>
            <person name="Sallet E."/>
            <person name="Bensimon A."/>
            <person name="Giraud T."/>
            <person name="Brygoo Y."/>
        </authorList>
    </citation>
    <scope>NUCLEOTIDE SEQUENCE [LARGE SCALE GENOMIC DNA]</scope>
    <source>
        <strain evidence="2">FM 013</strain>
    </source>
</reference>
<dbReference type="EMBL" id="HG793197">
    <property type="protein sequence ID" value="CRL30948.1"/>
    <property type="molecule type" value="Genomic_DNA"/>
</dbReference>
<keyword evidence="2" id="KW-1185">Reference proteome</keyword>
<protein>
    <submittedName>
        <fullName evidence="1">Str. FM013</fullName>
    </submittedName>
</protein>
<evidence type="ECO:0000313" key="2">
    <source>
        <dbReference type="Proteomes" id="UP000053732"/>
    </source>
</evidence>
<dbReference type="Proteomes" id="UP000053732">
    <property type="component" value="Unassembled WGS sequence"/>
</dbReference>
<sequence>MARNINSRQRKMITHMIYSKNRLTTSQMAKVAQCSERSITNIRKNLRLFGSGRSPPISAGRQLSPLCFEEIYSQGRRPMVG</sequence>
<name>A0A0G4PXA9_PENC3</name>